<feature type="compositionally biased region" description="Polar residues" evidence="1">
    <location>
        <begin position="486"/>
        <end position="499"/>
    </location>
</feature>
<feature type="compositionally biased region" description="Low complexity" evidence="1">
    <location>
        <begin position="79"/>
        <end position="89"/>
    </location>
</feature>
<evidence type="ECO:0000256" key="1">
    <source>
        <dbReference type="SAM" id="MobiDB-lite"/>
    </source>
</evidence>
<dbReference type="Proteomes" id="UP000054845">
    <property type="component" value="Unassembled WGS sequence"/>
</dbReference>
<reference evidence="2 3" key="1">
    <citation type="submission" date="2014-09" db="EMBL/GenBank/DDBJ databases">
        <authorList>
            <person name="Magalhaes I.L.F."/>
            <person name="Oliveira U."/>
            <person name="Santos F.R."/>
            <person name="Vidigal T.H.D.A."/>
            <person name="Brescovit A.D."/>
            <person name="Santos A.J."/>
        </authorList>
    </citation>
    <scope>NUCLEOTIDE SEQUENCE [LARGE SCALE GENOMIC DNA]</scope>
</reference>
<evidence type="ECO:0000313" key="2">
    <source>
        <dbReference type="EMBL" id="CEH14383.1"/>
    </source>
</evidence>
<feature type="compositionally biased region" description="Polar residues" evidence="1">
    <location>
        <begin position="329"/>
        <end position="339"/>
    </location>
</feature>
<feature type="compositionally biased region" description="Polar residues" evidence="1">
    <location>
        <begin position="90"/>
        <end position="105"/>
    </location>
</feature>
<feature type="compositionally biased region" description="Low complexity" evidence="1">
    <location>
        <begin position="505"/>
        <end position="520"/>
    </location>
</feature>
<dbReference type="OrthoDB" id="10369035at2759"/>
<feature type="compositionally biased region" description="Polar residues" evidence="1">
    <location>
        <begin position="562"/>
        <end position="571"/>
    </location>
</feature>
<dbReference type="EMBL" id="CCYA01000243">
    <property type="protein sequence ID" value="CEH14383.1"/>
    <property type="molecule type" value="Genomic_DNA"/>
</dbReference>
<sequence length="631" mass="66792">MNYHTPSGSPVPNGEMSRADIARAALRSLGADAGGSYFGGTVVGSSPTSSPILAPAQSSGNIAAPSGVARRVSQRQTGRPSARPPSSSSWCDTPGSQASHLSNQSHASYLSSTSAAPSLSLSLSTNNGSNGSLHASFSGEVPLCTPPHSAFFNNPPGQPAAPLLPVPQRSEAMFQRVADRLQLDLADVKSAVLQQDARSQAGIRDARPPATHHRLDRDALRLVLETVRAEDERLAKLASFRIEYLRAESLRMQVELEQHRQAHVRDLEHPAAGHTHGALPGSPPPPYELSENQSSLRAYPRQAPPALPSRAHRSMDDYTTGPPLLPPLQTSSQAQNSALNRPRHSVPFHAAATHHSERILAPLPHQAPPALMRRRDTSASLPHDVFGNPFASLPRSPDLFFPSPSTHADSIASESRRGSVDSNMSGVGSKRRHDESEDISTHEHGAERLPRQGDGLAASVAARLAPPRTSSLADATARMDIRDTNPGASSRRTNGSSTRPRGKASRPSSSESNANSSTGSLDHEERSVDSRGSSRPRKVASMSHLQRCDEAPSRSPSDEEQQQTPIATKQTGRPFDSPNVTGSTGIEALLNAAAIRETNAAATTFSSADPSSAIAPISESAVTPPSLRTAA</sequence>
<dbReference type="AlphaFoldDB" id="A0A0P1BEA2"/>
<feature type="region of interest" description="Disordered" evidence="1">
    <location>
        <begin position="397"/>
        <end position="583"/>
    </location>
</feature>
<evidence type="ECO:0000313" key="3">
    <source>
        <dbReference type="Proteomes" id="UP000054845"/>
    </source>
</evidence>
<feature type="region of interest" description="Disordered" evidence="1">
    <location>
        <begin position="603"/>
        <end position="631"/>
    </location>
</feature>
<proteinExistence type="predicted"/>
<feature type="region of interest" description="Disordered" evidence="1">
    <location>
        <begin position="271"/>
        <end position="341"/>
    </location>
</feature>
<accession>A0A0P1BEA2</accession>
<name>A0A0P1BEA2_9BASI</name>
<feature type="region of interest" description="Disordered" evidence="1">
    <location>
        <begin position="37"/>
        <end position="105"/>
    </location>
</feature>
<organism evidence="2 3">
    <name type="scientific">Ceraceosorus bombacis</name>
    <dbReference type="NCBI Taxonomy" id="401625"/>
    <lineage>
        <taxon>Eukaryota</taxon>
        <taxon>Fungi</taxon>
        <taxon>Dikarya</taxon>
        <taxon>Basidiomycota</taxon>
        <taxon>Ustilaginomycotina</taxon>
        <taxon>Exobasidiomycetes</taxon>
        <taxon>Ceraceosorales</taxon>
        <taxon>Ceraceosoraceae</taxon>
        <taxon>Ceraceosorus</taxon>
    </lineage>
</organism>
<protein>
    <submittedName>
        <fullName evidence="2">Uncharacterized protein</fullName>
    </submittedName>
</protein>
<feature type="compositionally biased region" description="Basic and acidic residues" evidence="1">
    <location>
        <begin position="432"/>
        <end position="451"/>
    </location>
</feature>
<keyword evidence="3" id="KW-1185">Reference proteome</keyword>
<feature type="compositionally biased region" description="Low complexity" evidence="1">
    <location>
        <begin position="603"/>
        <end position="621"/>
    </location>
</feature>